<evidence type="ECO:0000313" key="2">
    <source>
        <dbReference type="Proteomes" id="UP000033618"/>
    </source>
</evidence>
<accession>A0A0F5K4M1</accession>
<dbReference type="GO" id="GO:0030244">
    <property type="term" value="P:cellulose biosynthetic process"/>
    <property type="evidence" value="ECO:0007669"/>
    <property type="project" value="InterPro"/>
</dbReference>
<dbReference type="Pfam" id="PF03500">
    <property type="entry name" value="Cellsynth_D"/>
    <property type="match status" value="1"/>
</dbReference>
<dbReference type="InterPro" id="IPR038470">
    <property type="entry name" value="Cellsynth_D_sf"/>
</dbReference>
<proteinExistence type="predicted"/>
<comment type="caution">
    <text evidence="1">The sequence shown here is derived from an EMBL/GenBank/DDBJ whole genome shotgun (WGS) entry which is preliminary data.</text>
</comment>
<sequence length="142" mass="15969">MNHMSVPQWRPFLSLFAQELTQTLTPGLLGRLMHDTGVRFARQYVLAPAGTVAEMQDVMNHVWRELQWGEVEIDESEIRLVLTHRYAPLRAVFGAENDRWAGAFLEGVYEGWMQQLGADPRLRTTMAGAADASGTMIFSFGA</sequence>
<dbReference type="Proteomes" id="UP000033618">
    <property type="component" value="Unassembled WGS sequence"/>
</dbReference>
<keyword evidence="2" id="KW-1185">Reference proteome</keyword>
<evidence type="ECO:0000313" key="1">
    <source>
        <dbReference type="EMBL" id="KKB65018.1"/>
    </source>
</evidence>
<dbReference type="PATRIC" id="fig|28092.6.peg.833"/>
<dbReference type="InterPro" id="IPR022798">
    <property type="entry name" value="BcsD_bac"/>
</dbReference>
<gene>
    <name evidence="1" type="ORF">WM40_03495</name>
</gene>
<dbReference type="STRING" id="28092.WM40_03495"/>
<dbReference type="Gene3D" id="3.30.70.2590">
    <property type="match status" value="1"/>
</dbReference>
<dbReference type="EMBL" id="LAQU01000002">
    <property type="protein sequence ID" value="KKB65018.1"/>
    <property type="molecule type" value="Genomic_DNA"/>
</dbReference>
<name>A0A0F5K4M1_9BURK</name>
<evidence type="ECO:0008006" key="3">
    <source>
        <dbReference type="Google" id="ProtNLM"/>
    </source>
</evidence>
<reference evidence="1 2" key="1">
    <citation type="submission" date="2015-03" db="EMBL/GenBank/DDBJ databases">
        <title>Draft Genome Sequence of Burkholderia andropogonis type strain ICMP2807, isolated from Sorghum bicolor.</title>
        <authorList>
            <person name="Lopes-Santos L."/>
            <person name="Castro D.B."/>
            <person name="Ottoboni L.M."/>
            <person name="Park D."/>
            <person name="Weirc B.S."/>
            <person name="Destefano S.A."/>
        </authorList>
    </citation>
    <scope>NUCLEOTIDE SEQUENCE [LARGE SCALE GENOMIC DNA]</scope>
    <source>
        <strain evidence="1 2">ICMP2807</strain>
    </source>
</reference>
<dbReference type="OrthoDB" id="8963422at2"/>
<protein>
    <recommendedName>
        <fullName evidence="3">Cellulose synthase</fullName>
    </recommendedName>
</protein>
<dbReference type="RefSeq" id="WP_024904258.1">
    <property type="nucleotide sequence ID" value="NZ_CADFGU010000004.1"/>
</dbReference>
<organism evidence="1 2">
    <name type="scientific">Robbsia andropogonis</name>
    <dbReference type="NCBI Taxonomy" id="28092"/>
    <lineage>
        <taxon>Bacteria</taxon>
        <taxon>Pseudomonadati</taxon>
        <taxon>Pseudomonadota</taxon>
        <taxon>Betaproteobacteria</taxon>
        <taxon>Burkholderiales</taxon>
        <taxon>Burkholderiaceae</taxon>
        <taxon>Robbsia</taxon>
    </lineage>
</organism>
<dbReference type="AlphaFoldDB" id="A0A0F5K4M1"/>